<proteinExistence type="inferred from homology"/>
<evidence type="ECO:0000256" key="2">
    <source>
        <dbReference type="RuleBase" id="RU003679"/>
    </source>
</evidence>
<dbReference type="RefSeq" id="WP_185673461.1">
    <property type="nucleotide sequence ID" value="NZ_JACJVP010000087.1"/>
</dbReference>
<organism evidence="6 7">
    <name type="scientific">Cohnella nanjingensis</name>
    <dbReference type="NCBI Taxonomy" id="1387779"/>
    <lineage>
        <taxon>Bacteria</taxon>
        <taxon>Bacillati</taxon>
        <taxon>Bacillota</taxon>
        <taxon>Bacilli</taxon>
        <taxon>Bacillales</taxon>
        <taxon>Paenibacillaceae</taxon>
        <taxon>Cohnella</taxon>
    </lineage>
</organism>
<dbReference type="AlphaFoldDB" id="A0A7X0RZY1"/>
<feature type="compositionally biased region" description="Low complexity" evidence="3">
    <location>
        <begin position="715"/>
        <end position="732"/>
    </location>
</feature>
<feature type="transmembrane region" description="Helical" evidence="4">
    <location>
        <begin position="20"/>
        <end position="37"/>
    </location>
</feature>
<dbReference type="EMBL" id="JACJVP010000087">
    <property type="protein sequence ID" value="MBB6675616.1"/>
    <property type="molecule type" value="Genomic_DNA"/>
</dbReference>
<keyword evidence="4" id="KW-0812">Transmembrane</keyword>
<keyword evidence="7" id="KW-1185">Reference proteome</keyword>
<dbReference type="GO" id="GO:0005975">
    <property type="term" value="P:carbohydrate metabolic process"/>
    <property type="evidence" value="ECO:0007669"/>
    <property type="project" value="InterPro"/>
</dbReference>
<dbReference type="InterPro" id="IPR017853">
    <property type="entry name" value="GH"/>
</dbReference>
<dbReference type="PRINTS" id="PR00742">
    <property type="entry name" value="GLHYDRLASE35"/>
</dbReference>
<reference evidence="6 7" key="1">
    <citation type="submission" date="2020-08" db="EMBL/GenBank/DDBJ databases">
        <title>Cohnella phylogeny.</title>
        <authorList>
            <person name="Dunlap C."/>
        </authorList>
    </citation>
    <scope>NUCLEOTIDE SEQUENCE [LARGE SCALE GENOMIC DNA]</scope>
    <source>
        <strain evidence="6 7">DSM 28246</strain>
    </source>
</reference>
<feature type="domain" description="Glycoside hydrolase 35 catalytic" evidence="5">
    <location>
        <begin position="19"/>
        <end position="317"/>
    </location>
</feature>
<evidence type="ECO:0000256" key="4">
    <source>
        <dbReference type="SAM" id="Phobius"/>
    </source>
</evidence>
<evidence type="ECO:0000313" key="7">
    <source>
        <dbReference type="Proteomes" id="UP000547209"/>
    </source>
</evidence>
<dbReference type="PANTHER" id="PTHR23421">
    <property type="entry name" value="BETA-GALACTOSIDASE RELATED"/>
    <property type="match status" value="1"/>
</dbReference>
<sequence length="1004" mass="107009">MERETSVDQAVRLAPDRVTVNGRSVILLCASLFYFRIPRALWRERMEQLKAFGYNAIDVYFPWNHHESSEGEWDFEGERDAAAFLDTAKDVGLWVVARPGPYICSEWDGGALPAYLLAQADVRLRDNDPAYLRHVARWFDRILPILRAYQAGAGGTIVCVQLENELDFYGCSDPHGYVSALRDLAHERGIAVPLVACAGQGGLYGSSGYAEDVVPACNFYPYDRDPDFESKVLSYQARLAEGGHPLLVTETNRNHFLLRRLLSCGAKLLGPYLQVSGTDFGFTNATNNWGEPLAFMTSDYDFGGMISPEGHVRAEAYEGRLLRRILNAYGSALAEASPVGTGETPPGSGIADPAAAGQYRLALAGGGSLLFVSNPGETAVETQLSLSSTSEETRSSKDDSNEEAQLTKDDPTEEPLILSVPPGRCLLLPMRVPMAKWGVPGTLDYATAELADAAQGAAKTILVFHTEGEAEVRLKFDEEFAFVQPDGMTVREAGASLALRFDGCAASGCVIGLRGGRLLEIVALPRAEALLVESVDETAGVRRGPGPAPAPEPADAGIAWTAADQVPHLPMAAESAAIPKAEPLETHGIYRGFAWYEAETPATGGARPLGVLIRQGSDVVSLYADGRYLGTVTPGGSSRYMPLPEGGGARRLSARAEIWGHSNFDDIRLPALRLHAGKGLTDLVAVTRAREITSNWRLRRAAAENEASPLGADGPMATAAPAESAGPASSRAEYLPASKPNGGARVASSQAERQPVLPPALPSARPADDDPIVAFGGWMSPDQPAREIYRKTIFLSSGADSWTLHFDGLQATATVFVGGREAGQVTPFDPYLTLTPYLDPSATAQELSVLLERTMGLPAGRVMLLEGNAAVGWRLSAAQEAELLAHAAVVRPNAIAAALPLSLAPGGVAWAYGALPNSAEGRGWRIVADGENVKLTVFFAGRLVSRLWLPGGDARPAMKGGSPDSFYLPGVWFGEGAEDALTVLVEAVNASQAGLIRAFRLLPV</sequence>
<comment type="caution">
    <text evidence="6">The sequence shown here is derived from an EMBL/GenBank/DDBJ whole genome shotgun (WGS) entry which is preliminary data.</text>
</comment>
<gene>
    <name evidence="6" type="ORF">H7C19_33640</name>
</gene>
<name>A0A7X0RZY1_9BACL</name>
<feature type="region of interest" description="Disordered" evidence="3">
    <location>
        <begin position="705"/>
        <end position="767"/>
    </location>
</feature>
<dbReference type="Proteomes" id="UP000547209">
    <property type="component" value="Unassembled WGS sequence"/>
</dbReference>
<comment type="similarity">
    <text evidence="1 2">Belongs to the glycosyl hydrolase 35 family.</text>
</comment>
<keyword evidence="4" id="KW-0472">Membrane</keyword>
<evidence type="ECO:0000259" key="5">
    <source>
        <dbReference type="Pfam" id="PF01301"/>
    </source>
</evidence>
<dbReference type="Pfam" id="PF01301">
    <property type="entry name" value="Glyco_hydro_35"/>
    <property type="match status" value="1"/>
</dbReference>
<dbReference type="GO" id="GO:0004553">
    <property type="term" value="F:hydrolase activity, hydrolyzing O-glycosyl compounds"/>
    <property type="evidence" value="ECO:0007669"/>
    <property type="project" value="InterPro"/>
</dbReference>
<evidence type="ECO:0000256" key="1">
    <source>
        <dbReference type="ARBA" id="ARBA00009809"/>
    </source>
</evidence>
<evidence type="ECO:0000256" key="3">
    <source>
        <dbReference type="SAM" id="MobiDB-lite"/>
    </source>
</evidence>
<dbReference type="Gene3D" id="2.60.120.260">
    <property type="entry name" value="Galactose-binding domain-like"/>
    <property type="match status" value="1"/>
</dbReference>
<dbReference type="SUPFAM" id="SSF51445">
    <property type="entry name" value="(Trans)glycosidases"/>
    <property type="match status" value="1"/>
</dbReference>
<dbReference type="InterPro" id="IPR001944">
    <property type="entry name" value="Glycoside_Hdrlase_35"/>
</dbReference>
<dbReference type="Gene3D" id="3.20.20.80">
    <property type="entry name" value="Glycosidases"/>
    <property type="match status" value="1"/>
</dbReference>
<feature type="compositionally biased region" description="Basic and acidic residues" evidence="3">
    <location>
        <begin position="391"/>
        <end position="410"/>
    </location>
</feature>
<protein>
    <submittedName>
        <fullName evidence="6">Beta-galactosidase</fullName>
    </submittedName>
</protein>
<evidence type="ECO:0000313" key="6">
    <source>
        <dbReference type="EMBL" id="MBB6675616.1"/>
    </source>
</evidence>
<keyword evidence="4" id="KW-1133">Transmembrane helix</keyword>
<accession>A0A7X0RZY1</accession>
<feature type="region of interest" description="Disordered" evidence="3">
    <location>
        <begin position="381"/>
        <end position="415"/>
    </location>
</feature>
<dbReference type="InterPro" id="IPR031330">
    <property type="entry name" value="Gly_Hdrlase_35_cat"/>
</dbReference>